<dbReference type="Pfam" id="PF00271">
    <property type="entry name" value="Helicase_C"/>
    <property type="match status" value="1"/>
</dbReference>
<dbReference type="InterPro" id="IPR050079">
    <property type="entry name" value="DEAD_box_RNA_helicase"/>
</dbReference>
<evidence type="ECO:0000256" key="1">
    <source>
        <dbReference type="ARBA" id="ARBA00004123"/>
    </source>
</evidence>
<keyword evidence="8" id="KW-0539">Nucleus</keyword>
<comment type="similarity">
    <text evidence="10">Belongs to the DEAD box helicase family.</text>
</comment>
<dbReference type="GO" id="GO:0042254">
    <property type="term" value="P:ribosome biogenesis"/>
    <property type="evidence" value="ECO:0007669"/>
    <property type="project" value="UniProtKB-KW"/>
</dbReference>
<sequence>MPIAKKPRGRLATAENLSEGSSSSDESDYLDNATARKRRRTDDASSDASSEDGGAQVEEEDEDDDDEDDEDEQEELPKQNMKPHTASFAAPSRIKKKGAATGPATKAAIQDSAAATAPPDGTAATQTVLAPTDPNTTFSALSVRPWLVQSLANMAIRRPTGIQKGCIPEILRGRDCIGGSRTGSGKTVAFAVPMLQKWAEDPSAIFGLVLTPTRELALQIYEQFRAIAAPQSLKVVLVTGGSDMRPQAIALKQRPHVVVATPGRLADHVRTSGEDTVCGLRRVRFVVLDEADRLLRDGPGPGSMLPDVETCLSALPPPSARQTLLFTATMTPEVRALEAMPRAPGRPPVFVCEADAAQALAVPATLRQTHLQVPVTHKEHYLHVLLLTEANAGRTVILFCNRTATADFLHHMLRLLDHRVTSLHSRLPQRQRIDNLARFRASAARILVATDVAARGLDIPEVSLVVNYDVPRDPDDYVHRVGRTARAGRAGEAVTLVGQRDVELVLAIERRVGRAMDAWAEDGVNLETRVLRDALKTVSEKKREALLEVEENKEVGGKRKRTKQKLRIA</sequence>
<dbReference type="InterPro" id="IPR001650">
    <property type="entry name" value="Helicase_C-like"/>
</dbReference>
<dbReference type="InterPro" id="IPR027417">
    <property type="entry name" value="P-loop_NTPase"/>
</dbReference>
<dbReference type="InterPro" id="IPR014001">
    <property type="entry name" value="Helicase_ATP-bd"/>
</dbReference>
<accession>A0A545WA50</accession>
<dbReference type="CDD" id="cd17955">
    <property type="entry name" value="DEADc_DDX49"/>
    <property type="match status" value="1"/>
</dbReference>
<name>A0A545WA50_9HYPO</name>
<dbReference type="AlphaFoldDB" id="A0A545WA50"/>
<dbReference type="Pfam" id="PF00270">
    <property type="entry name" value="DEAD"/>
    <property type="match status" value="1"/>
</dbReference>
<feature type="region of interest" description="Disordered" evidence="11">
    <location>
        <begin position="1"/>
        <end position="128"/>
    </location>
</feature>
<dbReference type="InterPro" id="IPR011545">
    <property type="entry name" value="DEAD/DEAH_box_helicase_dom"/>
</dbReference>
<dbReference type="CDD" id="cd18787">
    <property type="entry name" value="SF2_C_DEAD"/>
    <property type="match status" value="1"/>
</dbReference>
<feature type="domain" description="Helicase C-terminal" evidence="13">
    <location>
        <begin position="381"/>
        <end position="532"/>
    </location>
</feature>
<gene>
    <name evidence="15" type="ORF">IF1G_01744</name>
</gene>
<dbReference type="Gene3D" id="3.40.50.300">
    <property type="entry name" value="P-loop containing nucleotide triphosphate hydrolases"/>
    <property type="match status" value="2"/>
</dbReference>
<keyword evidence="7" id="KW-0694">RNA-binding</keyword>
<dbReference type="PROSITE" id="PS51192">
    <property type="entry name" value="HELICASE_ATP_BIND_1"/>
    <property type="match status" value="1"/>
</dbReference>
<evidence type="ECO:0000256" key="5">
    <source>
        <dbReference type="ARBA" id="ARBA00022806"/>
    </source>
</evidence>
<organism evidence="15 16">
    <name type="scientific">Cordyceps javanica</name>
    <dbReference type="NCBI Taxonomy" id="43265"/>
    <lineage>
        <taxon>Eukaryota</taxon>
        <taxon>Fungi</taxon>
        <taxon>Dikarya</taxon>
        <taxon>Ascomycota</taxon>
        <taxon>Pezizomycotina</taxon>
        <taxon>Sordariomycetes</taxon>
        <taxon>Hypocreomycetidae</taxon>
        <taxon>Hypocreales</taxon>
        <taxon>Cordycipitaceae</taxon>
        <taxon>Cordyceps</taxon>
    </lineage>
</organism>
<feature type="short sequence motif" description="Q motif" evidence="9">
    <location>
        <begin position="136"/>
        <end position="164"/>
    </location>
</feature>
<evidence type="ECO:0000259" key="12">
    <source>
        <dbReference type="PROSITE" id="PS51192"/>
    </source>
</evidence>
<keyword evidence="3 10" id="KW-0547">Nucleotide-binding</keyword>
<dbReference type="GO" id="GO:0003724">
    <property type="term" value="F:RNA helicase activity"/>
    <property type="evidence" value="ECO:0007669"/>
    <property type="project" value="InterPro"/>
</dbReference>
<keyword evidence="6 10" id="KW-0067">ATP-binding</keyword>
<dbReference type="SMART" id="SM00487">
    <property type="entry name" value="DEXDc"/>
    <property type="match status" value="1"/>
</dbReference>
<evidence type="ECO:0000313" key="15">
    <source>
        <dbReference type="EMBL" id="TQV99529.1"/>
    </source>
</evidence>
<evidence type="ECO:0000256" key="7">
    <source>
        <dbReference type="ARBA" id="ARBA00022884"/>
    </source>
</evidence>
<dbReference type="GO" id="GO:0003723">
    <property type="term" value="F:RNA binding"/>
    <property type="evidence" value="ECO:0007669"/>
    <property type="project" value="UniProtKB-KW"/>
</dbReference>
<dbReference type="EMBL" id="SPUK01000002">
    <property type="protein sequence ID" value="TQV99529.1"/>
    <property type="molecule type" value="Genomic_DNA"/>
</dbReference>
<keyword evidence="16" id="KW-1185">Reference proteome</keyword>
<dbReference type="InterPro" id="IPR000629">
    <property type="entry name" value="RNA-helicase_DEAD-box_CS"/>
</dbReference>
<reference evidence="15 16" key="1">
    <citation type="journal article" date="2019" name="Appl. Microbiol. Biotechnol.">
        <title>Genome sequence of Isaria javanica and comparative genome analysis insights into family S53 peptidase evolution in fungal entomopathogens.</title>
        <authorList>
            <person name="Lin R."/>
            <person name="Zhang X."/>
            <person name="Xin B."/>
            <person name="Zou M."/>
            <person name="Gao Y."/>
            <person name="Qin F."/>
            <person name="Hu Q."/>
            <person name="Xie B."/>
            <person name="Cheng X."/>
        </authorList>
    </citation>
    <scope>NUCLEOTIDE SEQUENCE [LARGE SCALE GENOMIC DNA]</scope>
    <source>
        <strain evidence="15 16">IJ1G</strain>
    </source>
</reference>
<protein>
    <submittedName>
        <fullName evidence="15">ATP-dependent RNA helicase DBP8</fullName>
    </submittedName>
</protein>
<proteinExistence type="inferred from homology"/>
<evidence type="ECO:0000256" key="9">
    <source>
        <dbReference type="PROSITE-ProRule" id="PRU00552"/>
    </source>
</evidence>
<dbReference type="PROSITE" id="PS51195">
    <property type="entry name" value="Q_MOTIF"/>
    <property type="match status" value="1"/>
</dbReference>
<evidence type="ECO:0000256" key="8">
    <source>
        <dbReference type="ARBA" id="ARBA00023242"/>
    </source>
</evidence>
<dbReference type="SUPFAM" id="SSF52540">
    <property type="entry name" value="P-loop containing nucleoside triphosphate hydrolases"/>
    <property type="match status" value="1"/>
</dbReference>
<comment type="subcellular location">
    <subcellularLocation>
        <location evidence="1">Nucleus</location>
    </subcellularLocation>
</comment>
<evidence type="ECO:0000256" key="4">
    <source>
        <dbReference type="ARBA" id="ARBA00022801"/>
    </source>
</evidence>
<dbReference type="GO" id="GO:0005634">
    <property type="term" value="C:nucleus"/>
    <property type="evidence" value="ECO:0007669"/>
    <property type="project" value="UniProtKB-SubCell"/>
</dbReference>
<dbReference type="GO" id="GO:0005524">
    <property type="term" value="F:ATP binding"/>
    <property type="evidence" value="ECO:0007669"/>
    <property type="project" value="UniProtKB-KW"/>
</dbReference>
<evidence type="ECO:0000313" key="16">
    <source>
        <dbReference type="Proteomes" id="UP000315783"/>
    </source>
</evidence>
<dbReference type="SMART" id="SM00490">
    <property type="entry name" value="HELICc"/>
    <property type="match status" value="1"/>
</dbReference>
<evidence type="ECO:0000256" key="10">
    <source>
        <dbReference type="RuleBase" id="RU000492"/>
    </source>
</evidence>
<feature type="domain" description="DEAD-box RNA helicase Q" evidence="14">
    <location>
        <begin position="136"/>
        <end position="164"/>
    </location>
</feature>
<dbReference type="GO" id="GO:0010467">
    <property type="term" value="P:gene expression"/>
    <property type="evidence" value="ECO:0007669"/>
    <property type="project" value="UniProtKB-ARBA"/>
</dbReference>
<dbReference type="STRING" id="43265.A0A545WA50"/>
<evidence type="ECO:0000256" key="6">
    <source>
        <dbReference type="ARBA" id="ARBA00022840"/>
    </source>
</evidence>
<dbReference type="PROSITE" id="PS00039">
    <property type="entry name" value="DEAD_ATP_HELICASE"/>
    <property type="match status" value="1"/>
</dbReference>
<dbReference type="InterPro" id="IPR014014">
    <property type="entry name" value="RNA_helicase_DEAD_Q_motif"/>
</dbReference>
<evidence type="ECO:0000259" key="14">
    <source>
        <dbReference type="PROSITE" id="PS51195"/>
    </source>
</evidence>
<keyword evidence="5 10" id="KW-0347">Helicase</keyword>
<evidence type="ECO:0000256" key="11">
    <source>
        <dbReference type="SAM" id="MobiDB-lite"/>
    </source>
</evidence>
<keyword evidence="2" id="KW-0690">Ribosome biogenesis</keyword>
<dbReference type="Proteomes" id="UP000315783">
    <property type="component" value="Unassembled WGS sequence"/>
</dbReference>
<evidence type="ECO:0000256" key="2">
    <source>
        <dbReference type="ARBA" id="ARBA00022517"/>
    </source>
</evidence>
<comment type="caution">
    <text evidence="15">The sequence shown here is derived from an EMBL/GenBank/DDBJ whole genome shotgun (WGS) entry which is preliminary data.</text>
</comment>
<dbReference type="OrthoDB" id="10261904at2759"/>
<keyword evidence="4 10" id="KW-0378">Hydrolase</keyword>
<feature type="compositionally biased region" description="Acidic residues" evidence="11">
    <location>
        <begin position="57"/>
        <end position="74"/>
    </location>
</feature>
<evidence type="ECO:0000256" key="3">
    <source>
        <dbReference type="ARBA" id="ARBA00022741"/>
    </source>
</evidence>
<dbReference type="GO" id="GO:0016787">
    <property type="term" value="F:hydrolase activity"/>
    <property type="evidence" value="ECO:0007669"/>
    <property type="project" value="UniProtKB-KW"/>
</dbReference>
<dbReference type="PANTHER" id="PTHR47959">
    <property type="entry name" value="ATP-DEPENDENT RNA HELICASE RHLE-RELATED"/>
    <property type="match status" value="1"/>
</dbReference>
<feature type="domain" description="Helicase ATP-binding" evidence="12">
    <location>
        <begin position="167"/>
        <end position="348"/>
    </location>
</feature>
<evidence type="ECO:0000259" key="13">
    <source>
        <dbReference type="PROSITE" id="PS51194"/>
    </source>
</evidence>
<feature type="compositionally biased region" description="Low complexity" evidence="11">
    <location>
        <begin position="99"/>
        <end position="127"/>
    </location>
</feature>
<dbReference type="PROSITE" id="PS51194">
    <property type="entry name" value="HELICASE_CTER"/>
    <property type="match status" value="1"/>
</dbReference>
<dbReference type="PANTHER" id="PTHR47959:SF24">
    <property type="entry name" value="ATP-DEPENDENT RNA HELICASE"/>
    <property type="match status" value="1"/>
</dbReference>
<dbReference type="GO" id="GO:0005829">
    <property type="term" value="C:cytosol"/>
    <property type="evidence" value="ECO:0007669"/>
    <property type="project" value="TreeGrafter"/>
</dbReference>